<keyword evidence="3" id="KW-1185">Reference proteome</keyword>
<dbReference type="Proteomes" id="UP000248857">
    <property type="component" value="Unassembled WGS sequence"/>
</dbReference>
<organism evidence="2 3">
    <name type="scientific">Acaryochloris thomasi RCC1774</name>
    <dbReference type="NCBI Taxonomy" id="1764569"/>
    <lineage>
        <taxon>Bacteria</taxon>
        <taxon>Bacillati</taxon>
        <taxon>Cyanobacteriota</taxon>
        <taxon>Cyanophyceae</taxon>
        <taxon>Acaryochloridales</taxon>
        <taxon>Acaryochloridaceae</taxon>
        <taxon>Acaryochloris</taxon>
        <taxon>Acaryochloris thomasi</taxon>
    </lineage>
</organism>
<evidence type="ECO:0008006" key="4">
    <source>
        <dbReference type="Google" id="ProtNLM"/>
    </source>
</evidence>
<evidence type="ECO:0000313" key="2">
    <source>
        <dbReference type="EMBL" id="PZD71166.1"/>
    </source>
</evidence>
<accession>A0A2W1JB31</accession>
<gene>
    <name evidence="2" type="ORF">C1752_07894</name>
</gene>
<name>A0A2W1JB31_9CYAN</name>
<evidence type="ECO:0000256" key="1">
    <source>
        <dbReference type="SAM" id="SignalP"/>
    </source>
</evidence>
<protein>
    <recommendedName>
        <fullName evidence="4">Outer membrane protein beta-barrel domain-containing protein</fullName>
    </recommendedName>
</protein>
<dbReference type="AlphaFoldDB" id="A0A2W1JB31"/>
<proteinExistence type="predicted"/>
<feature type="signal peptide" evidence="1">
    <location>
        <begin position="1"/>
        <end position="27"/>
    </location>
</feature>
<dbReference type="RefSeq" id="WP_146242409.1">
    <property type="nucleotide sequence ID" value="NZ_CAWNWM010000021.1"/>
</dbReference>
<keyword evidence="1" id="KW-0732">Signal</keyword>
<dbReference type="EMBL" id="PQWO01000021">
    <property type="protein sequence ID" value="PZD71166.1"/>
    <property type="molecule type" value="Genomic_DNA"/>
</dbReference>
<feature type="chain" id="PRO_5015849762" description="Outer membrane protein beta-barrel domain-containing protein" evidence="1">
    <location>
        <begin position="28"/>
        <end position="206"/>
    </location>
</feature>
<sequence>MKTRRLSWMKYSLACVGIVGASLIAQAALASEPVPSAESLSQQAQSLQLQEDGVVSQAPLEEAQPFQATRSGPSYIGIGGNFGGFGGTSVGEDGLIIYSKIGLTEFFSVRPAVVTDFEDDATFLLPATFDFAPIKAGKIGQSQVLFAPYLGGGMAVTTDGDFGPMVTGGVDLPLNRNLTATTGVHAGFIDDTDFGVFLGIGYNLNR</sequence>
<comment type="caution">
    <text evidence="2">The sequence shown here is derived from an EMBL/GenBank/DDBJ whole genome shotgun (WGS) entry which is preliminary data.</text>
</comment>
<reference evidence="2 3" key="1">
    <citation type="journal article" date="2018" name="Sci. Rep.">
        <title>A novel species of the marine cyanobacterium Acaryochloris with a unique pigment content and lifestyle.</title>
        <authorList>
            <person name="Partensky F."/>
            <person name="Six C."/>
            <person name="Ratin M."/>
            <person name="Garczarek L."/>
            <person name="Vaulot D."/>
            <person name="Probert I."/>
            <person name="Calteau A."/>
            <person name="Gourvil P."/>
            <person name="Marie D."/>
            <person name="Grebert T."/>
            <person name="Bouchier C."/>
            <person name="Le Panse S."/>
            <person name="Gachenot M."/>
            <person name="Rodriguez F."/>
            <person name="Garrido J.L."/>
        </authorList>
    </citation>
    <scope>NUCLEOTIDE SEQUENCE [LARGE SCALE GENOMIC DNA]</scope>
    <source>
        <strain evidence="2 3">RCC1774</strain>
    </source>
</reference>
<evidence type="ECO:0000313" key="3">
    <source>
        <dbReference type="Proteomes" id="UP000248857"/>
    </source>
</evidence>
<dbReference type="OrthoDB" id="509458at2"/>